<keyword evidence="2" id="KW-1185">Reference proteome</keyword>
<proteinExistence type="predicted"/>
<evidence type="ECO:0000313" key="1">
    <source>
        <dbReference type="EMBL" id="KAK9792021.1"/>
    </source>
</evidence>
<sequence length="84" mass="9221">MGAPRSLRWGRSYVQCTADRRYGARVSASWLDSSVPKYLKRADAVANRFAIQSHYLSVSTALNPVVCAFISCVLRLAFAQVAPA</sequence>
<reference evidence="1 2" key="1">
    <citation type="journal article" date="2024" name="Nat. Commun.">
        <title>Phylogenomics reveals the evolutionary origins of lichenization in chlorophyte algae.</title>
        <authorList>
            <person name="Puginier C."/>
            <person name="Libourel C."/>
            <person name="Otte J."/>
            <person name="Skaloud P."/>
            <person name="Haon M."/>
            <person name="Grisel S."/>
            <person name="Petersen M."/>
            <person name="Berrin J.G."/>
            <person name="Delaux P.M."/>
            <person name="Dal Grande F."/>
            <person name="Keller J."/>
        </authorList>
    </citation>
    <scope>NUCLEOTIDE SEQUENCE [LARGE SCALE GENOMIC DNA]</scope>
    <source>
        <strain evidence="1 2">SAG 2036</strain>
    </source>
</reference>
<protein>
    <submittedName>
        <fullName evidence="1">Uncharacterized protein</fullName>
    </submittedName>
</protein>
<organism evidence="1 2">
    <name type="scientific">Symbiochloris irregularis</name>
    <dbReference type="NCBI Taxonomy" id="706552"/>
    <lineage>
        <taxon>Eukaryota</taxon>
        <taxon>Viridiplantae</taxon>
        <taxon>Chlorophyta</taxon>
        <taxon>core chlorophytes</taxon>
        <taxon>Trebouxiophyceae</taxon>
        <taxon>Trebouxiales</taxon>
        <taxon>Trebouxiaceae</taxon>
        <taxon>Symbiochloris</taxon>
    </lineage>
</organism>
<dbReference type="Proteomes" id="UP001465755">
    <property type="component" value="Unassembled WGS sequence"/>
</dbReference>
<dbReference type="AlphaFoldDB" id="A0AAW1NP54"/>
<gene>
    <name evidence="1" type="ORF">WJX73_001625</name>
</gene>
<name>A0AAW1NP54_9CHLO</name>
<evidence type="ECO:0000313" key="2">
    <source>
        <dbReference type="Proteomes" id="UP001465755"/>
    </source>
</evidence>
<comment type="caution">
    <text evidence="1">The sequence shown here is derived from an EMBL/GenBank/DDBJ whole genome shotgun (WGS) entry which is preliminary data.</text>
</comment>
<accession>A0AAW1NP54</accession>
<dbReference type="EMBL" id="JALJOQ010000169">
    <property type="protein sequence ID" value="KAK9792021.1"/>
    <property type="molecule type" value="Genomic_DNA"/>
</dbReference>